<dbReference type="GO" id="GO:0005507">
    <property type="term" value="F:copper ion binding"/>
    <property type="evidence" value="ECO:0007669"/>
    <property type="project" value="InterPro"/>
</dbReference>
<dbReference type="PROSITE" id="PS50857">
    <property type="entry name" value="COX2_CUA"/>
    <property type="match status" value="1"/>
</dbReference>
<sequence length="172" mass="18702">MGDGPLVLKLFLVVAVLAVAAMLFVALYGARTPLPQSVVNAAGYRIRKLWLGLVLVVAVVAFALTLPFFPYPWATASPGAKHFQVTAAQYAFVMPAIVPVNVPIVFDVTSDDVNHGFGIYAPDGMLFAQVQAMPDYINHLPIEFHVKGHYVVRCLEFCGIGHAYMHGGFDVR</sequence>
<keyword evidence="3" id="KW-0472">Membrane</keyword>
<dbReference type="PROSITE" id="PS00078">
    <property type="entry name" value="COX2"/>
    <property type="match status" value="1"/>
</dbReference>
<dbReference type="InterPro" id="IPR001505">
    <property type="entry name" value="Copper_CuA"/>
</dbReference>
<protein>
    <submittedName>
        <fullName evidence="5">Putative Cytochrome c oxidase subunit 2</fullName>
    </submittedName>
</protein>
<evidence type="ECO:0000256" key="1">
    <source>
        <dbReference type="ARBA" id="ARBA00022723"/>
    </source>
</evidence>
<evidence type="ECO:0000256" key="3">
    <source>
        <dbReference type="SAM" id="Phobius"/>
    </source>
</evidence>
<dbReference type="Gene3D" id="2.60.40.420">
    <property type="entry name" value="Cupredoxins - blue copper proteins"/>
    <property type="match status" value="1"/>
</dbReference>
<proteinExistence type="predicted"/>
<keyword evidence="2" id="KW-0186">Copper</keyword>
<dbReference type="SUPFAM" id="SSF49503">
    <property type="entry name" value="Cupredoxins"/>
    <property type="match status" value="1"/>
</dbReference>
<dbReference type="Pfam" id="PF00116">
    <property type="entry name" value="COX2"/>
    <property type="match status" value="1"/>
</dbReference>
<evidence type="ECO:0000256" key="2">
    <source>
        <dbReference type="ARBA" id="ARBA00023008"/>
    </source>
</evidence>
<comment type="caution">
    <text evidence="5">The sequence shown here is derived from an EMBL/GenBank/DDBJ whole genome shotgun (WGS) entry which is preliminary data.</text>
</comment>
<dbReference type="GO" id="GO:0004129">
    <property type="term" value="F:cytochrome-c oxidase activity"/>
    <property type="evidence" value="ECO:0007669"/>
    <property type="project" value="InterPro"/>
</dbReference>
<accession>E6Q3X0</accession>
<evidence type="ECO:0000313" key="5">
    <source>
        <dbReference type="EMBL" id="CBI01929.1"/>
    </source>
</evidence>
<feature type="domain" description="Cytochrome oxidase subunit II copper A binding" evidence="4">
    <location>
        <begin position="78"/>
        <end position="172"/>
    </location>
</feature>
<evidence type="ECO:0000259" key="4">
    <source>
        <dbReference type="PROSITE" id="PS50857"/>
    </source>
</evidence>
<organism evidence="5">
    <name type="scientific">mine drainage metagenome</name>
    <dbReference type="NCBI Taxonomy" id="410659"/>
    <lineage>
        <taxon>unclassified sequences</taxon>
        <taxon>metagenomes</taxon>
        <taxon>ecological metagenomes</taxon>
    </lineage>
</organism>
<keyword evidence="3" id="KW-1133">Transmembrane helix</keyword>
<feature type="transmembrane region" description="Helical" evidence="3">
    <location>
        <begin position="6"/>
        <end position="28"/>
    </location>
</feature>
<dbReference type="AlphaFoldDB" id="E6Q3X0"/>
<name>E6Q3X0_9ZZZZ</name>
<keyword evidence="1" id="KW-0479">Metal-binding</keyword>
<dbReference type="GO" id="GO:0016020">
    <property type="term" value="C:membrane"/>
    <property type="evidence" value="ECO:0007669"/>
    <property type="project" value="InterPro"/>
</dbReference>
<reference evidence="5" key="1">
    <citation type="submission" date="2009-10" db="EMBL/GenBank/DDBJ databases">
        <title>Diversity of trophic interactions inside an arsenic-rich microbial ecosystem.</title>
        <authorList>
            <person name="Bertin P.N."/>
            <person name="Heinrich-Salmeron A."/>
            <person name="Pelletier E."/>
            <person name="Goulhen-Chollet F."/>
            <person name="Arsene-Ploetze F."/>
            <person name="Gallien S."/>
            <person name="Calteau A."/>
            <person name="Vallenet D."/>
            <person name="Casiot C."/>
            <person name="Chane-Woon-Ming B."/>
            <person name="Giloteaux L."/>
            <person name="Barakat M."/>
            <person name="Bonnefoy V."/>
            <person name="Bruneel O."/>
            <person name="Chandler M."/>
            <person name="Cleiss J."/>
            <person name="Duran R."/>
            <person name="Elbaz-Poulichet F."/>
            <person name="Fonknechten N."/>
            <person name="Lauga B."/>
            <person name="Mornico D."/>
            <person name="Ortet P."/>
            <person name="Schaeffer C."/>
            <person name="Siguier P."/>
            <person name="Alexander Thil Smith A."/>
            <person name="Van Dorsselaer A."/>
            <person name="Weissenbach J."/>
            <person name="Medigue C."/>
            <person name="Le Paslier D."/>
        </authorList>
    </citation>
    <scope>NUCLEOTIDE SEQUENCE</scope>
</reference>
<dbReference type="EMBL" id="CABO01000028">
    <property type="protein sequence ID" value="CBI01929.1"/>
    <property type="molecule type" value="Genomic_DNA"/>
</dbReference>
<gene>
    <name evidence="5" type="ORF">CARN4_2124</name>
</gene>
<keyword evidence="3" id="KW-0812">Transmembrane</keyword>
<feature type="transmembrane region" description="Helical" evidence="3">
    <location>
        <begin position="49"/>
        <end position="69"/>
    </location>
</feature>
<dbReference type="InterPro" id="IPR002429">
    <property type="entry name" value="CcO_II-like_C"/>
</dbReference>
<dbReference type="InterPro" id="IPR008972">
    <property type="entry name" value="Cupredoxin"/>
</dbReference>